<evidence type="ECO:0000256" key="10">
    <source>
        <dbReference type="PIRSR" id="PIRSR002560-1"/>
    </source>
</evidence>
<dbReference type="Proteomes" id="UP000199297">
    <property type="component" value="Unassembled WGS sequence"/>
</dbReference>
<comment type="catalytic activity">
    <reaction evidence="9">
        <text>4 Fe(2+) + O2 + 4 H(+) = 4 Fe(3+) + 2 H2O</text>
        <dbReference type="Rhea" id="RHEA:11148"/>
        <dbReference type="ChEBI" id="CHEBI:15377"/>
        <dbReference type="ChEBI" id="CHEBI:15378"/>
        <dbReference type="ChEBI" id="CHEBI:15379"/>
        <dbReference type="ChEBI" id="CHEBI:29033"/>
        <dbReference type="ChEBI" id="CHEBI:29034"/>
        <dbReference type="EC" id="1.16.3.1"/>
    </reaction>
</comment>
<dbReference type="CDD" id="cd00907">
    <property type="entry name" value="Bacterioferritin"/>
    <property type="match status" value="1"/>
</dbReference>
<feature type="binding site" evidence="10">
    <location>
        <position position="128"/>
    </location>
    <ligand>
        <name>Fe cation</name>
        <dbReference type="ChEBI" id="CHEBI:24875"/>
        <label>1</label>
    </ligand>
</feature>
<feature type="domain" description="Ferritin-like diiron" evidence="12">
    <location>
        <begin position="1"/>
        <end position="146"/>
    </location>
</feature>
<evidence type="ECO:0000313" key="14">
    <source>
        <dbReference type="Proteomes" id="UP000199297"/>
    </source>
</evidence>
<feature type="binding site" evidence="10">
    <location>
        <position position="46"/>
    </location>
    <ligand>
        <name>Fe cation</name>
        <dbReference type="ChEBI" id="CHEBI:24875"/>
        <label>3</label>
    </ligand>
</feature>
<dbReference type="PROSITE" id="PS00549">
    <property type="entry name" value="BACTERIOFERRITIN"/>
    <property type="match status" value="1"/>
</dbReference>
<feature type="binding site" evidence="10">
    <location>
        <position position="54"/>
    </location>
    <ligand>
        <name>Fe cation</name>
        <dbReference type="ChEBI" id="CHEBI:24875"/>
        <label>1</label>
    </ligand>
</feature>
<evidence type="ECO:0000256" key="8">
    <source>
        <dbReference type="ARBA" id="ARBA00036243"/>
    </source>
</evidence>
<reference evidence="14" key="1">
    <citation type="submission" date="2016-10" db="EMBL/GenBank/DDBJ databases">
        <authorList>
            <person name="Varghese N."/>
            <person name="Submissions S."/>
        </authorList>
    </citation>
    <scope>NUCLEOTIDE SEQUENCE [LARGE SCALE GENOMIC DNA]</scope>
    <source>
        <strain evidence="14">CGMCC 1.9127</strain>
    </source>
</reference>
<feature type="binding site" evidence="10">
    <location>
        <position position="50"/>
    </location>
    <ligand>
        <name>Fe cation</name>
        <dbReference type="ChEBI" id="CHEBI:24875"/>
        <label>3</label>
    </ligand>
</feature>
<dbReference type="GO" id="GO:0008199">
    <property type="term" value="F:ferric iron binding"/>
    <property type="evidence" value="ECO:0007669"/>
    <property type="project" value="InterPro"/>
</dbReference>
<dbReference type="EC" id="1.16.3.1" evidence="9"/>
<evidence type="ECO:0000256" key="1">
    <source>
        <dbReference type="ARBA" id="ARBA00008093"/>
    </source>
</evidence>
<dbReference type="GO" id="GO:0006879">
    <property type="term" value="P:intracellular iron ion homeostasis"/>
    <property type="evidence" value="ECO:0007669"/>
    <property type="project" value="UniProtKB-KW"/>
</dbReference>
<organism evidence="13 14">
    <name type="scientific">Colwellia chukchiensis</name>
    <dbReference type="NCBI Taxonomy" id="641665"/>
    <lineage>
        <taxon>Bacteria</taxon>
        <taxon>Pseudomonadati</taxon>
        <taxon>Pseudomonadota</taxon>
        <taxon>Gammaproteobacteria</taxon>
        <taxon>Alteromonadales</taxon>
        <taxon>Colwelliaceae</taxon>
        <taxon>Colwellia</taxon>
    </lineage>
</organism>
<dbReference type="InterPro" id="IPR002024">
    <property type="entry name" value="Bacterioferritin"/>
</dbReference>
<evidence type="ECO:0000313" key="13">
    <source>
        <dbReference type="EMBL" id="SEK32558.1"/>
    </source>
</evidence>
<dbReference type="PANTHER" id="PTHR30295:SF9">
    <property type="entry name" value="BACTERIOFERRITIN"/>
    <property type="match status" value="1"/>
</dbReference>
<evidence type="ECO:0000256" key="2">
    <source>
        <dbReference type="ARBA" id="ARBA00022434"/>
    </source>
</evidence>
<evidence type="ECO:0000256" key="6">
    <source>
        <dbReference type="ARBA" id="ARBA00023004"/>
    </source>
</evidence>
<evidence type="ECO:0000256" key="3">
    <source>
        <dbReference type="ARBA" id="ARBA00022448"/>
    </source>
</evidence>
<dbReference type="STRING" id="641665.GCA_002104455_00628"/>
<evidence type="ECO:0000259" key="12">
    <source>
        <dbReference type="PROSITE" id="PS50905"/>
    </source>
</evidence>
<dbReference type="GO" id="GO:0005829">
    <property type="term" value="C:cytosol"/>
    <property type="evidence" value="ECO:0007669"/>
    <property type="project" value="TreeGrafter"/>
</dbReference>
<dbReference type="PIRSF" id="PIRSF002560">
    <property type="entry name" value="Bacterioferritin"/>
    <property type="match status" value="1"/>
</dbReference>
<name>A0A1H7G366_9GAMM</name>
<dbReference type="AlphaFoldDB" id="A0A1H7G366"/>
<dbReference type="Pfam" id="PF00210">
    <property type="entry name" value="Ferritin"/>
    <property type="match status" value="1"/>
</dbReference>
<dbReference type="PROSITE" id="PS50905">
    <property type="entry name" value="FERRITIN_LIKE"/>
    <property type="match status" value="1"/>
</dbReference>
<feature type="binding site" evidence="10">
    <location>
        <position position="18"/>
    </location>
    <ligand>
        <name>Fe cation</name>
        <dbReference type="ChEBI" id="CHEBI:24875"/>
        <label>1</label>
    </ligand>
</feature>
<keyword evidence="7" id="KW-0406">Ion transport</keyword>
<dbReference type="InterPro" id="IPR008331">
    <property type="entry name" value="Ferritin_DPS_dom"/>
</dbReference>
<dbReference type="PANTHER" id="PTHR30295">
    <property type="entry name" value="BACTERIOFERRITIN"/>
    <property type="match status" value="1"/>
</dbReference>
<protein>
    <recommendedName>
        <fullName evidence="9 11">Bacterioferritin</fullName>
        <ecNumber evidence="9">1.16.3.1</ecNumber>
    </recommendedName>
</protein>
<feature type="binding site" evidence="10">
    <location>
        <position position="94"/>
    </location>
    <ligand>
        <name>Fe cation</name>
        <dbReference type="ChEBI" id="CHEBI:24875"/>
        <label>2</label>
    </ligand>
</feature>
<dbReference type="Gene3D" id="1.20.1260.10">
    <property type="match status" value="1"/>
</dbReference>
<comment type="function">
    <text evidence="9">Iron-storage protein, whose ferroxidase center binds Fe(2+), oxidizes it using dioxygen to Fe(3+), and participates in the subsequent Fe(3+) oxide mineral core formation within the central cavity of the BFR protein shell.</text>
</comment>
<dbReference type="RefSeq" id="WP_085283112.1">
    <property type="nucleotide sequence ID" value="NZ_FOBI01000001.1"/>
</dbReference>
<proteinExistence type="inferred from homology"/>
<keyword evidence="9 10" id="KW-0479">Metal-binding</keyword>
<evidence type="ECO:0000256" key="5">
    <source>
        <dbReference type="ARBA" id="ARBA00023002"/>
    </source>
</evidence>
<comment type="similarity">
    <text evidence="1 9 11">Belongs to the bacterioferritin family.</text>
</comment>
<keyword evidence="6 9" id="KW-0408">Iron</keyword>
<evidence type="ECO:0000256" key="7">
    <source>
        <dbReference type="ARBA" id="ARBA00023065"/>
    </source>
</evidence>
<feature type="binding site" evidence="10">
    <location>
        <position position="131"/>
    </location>
    <ligand>
        <name>Fe cation</name>
        <dbReference type="ChEBI" id="CHEBI:24875"/>
        <label>2</label>
    </ligand>
</feature>
<evidence type="ECO:0000256" key="11">
    <source>
        <dbReference type="RuleBase" id="RU000623"/>
    </source>
</evidence>
<dbReference type="GO" id="GO:0020037">
    <property type="term" value="F:heme binding"/>
    <property type="evidence" value="ECO:0007669"/>
    <property type="project" value="TreeGrafter"/>
</dbReference>
<dbReference type="GO" id="GO:0004322">
    <property type="term" value="F:ferroxidase activity"/>
    <property type="evidence" value="ECO:0007669"/>
    <property type="project" value="UniProtKB-EC"/>
</dbReference>
<dbReference type="PRINTS" id="PR00601">
    <property type="entry name" value="BACFERRITIN"/>
</dbReference>
<comment type="catalytic activity">
    <reaction evidence="8">
        <text>Fe(2+)(in) = Fe(2+)(out)</text>
        <dbReference type="Rhea" id="RHEA:28486"/>
        <dbReference type="ChEBI" id="CHEBI:29033"/>
    </reaction>
</comment>
<feature type="binding site" evidence="10">
    <location>
        <position position="51"/>
    </location>
    <ligand>
        <name>Fe cation</name>
        <dbReference type="ChEBI" id="CHEBI:24875"/>
        <label>1</label>
    </ligand>
</feature>
<dbReference type="OrthoDB" id="9800505at2"/>
<keyword evidence="14" id="KW-1185">Reference proteome</keyword>
<feature type="binding site" evidence="10">
    <location>
        <position position="51"/>
    </location>
    <ligand>
        <name>Fe cation</name>
        <dbReference type="ChEBI" id="CHEBI:24875"/>
        <label>2</label>
    </ligand>
</feature>
<gene>
    <name evidence="13" type="ORF">SAMN05216262_10175</name>
</gene>
<keyword evidence="3" id="KW-0813">Transport</keyword>
<evidence type="ECO:0000256" key="4">
    <source>
        <dbReference type="ARBA" id="ARBA00022496"/>
    </source>
</evidence>
<dbReference type="InterPro" id="IPR009040">
    <property type="entry name" value="Ferritin-like_diiron"/>
</dbReference>
<keyword evidence="4" id="KW-0410">Iron transport</keyword>
<dbReference type="EMBL" id="FOBI01000001">
    <property type="protein sequence ID" value="SEK32558.1"/>
    <property type="molecule type" value="Genomic_DNA"/>
</dbReference>
<keyword evidence="2 9" id="KW-0409">Iron storage</keyword>
<sequence>MKGNSQIISALNNLLSYELAAMDQYFIHSRMYEDWGIMKLFERIDHEFDDEKLHASMLIQRILFLEGTPDMQTRSAINIGKTVPEMLQSDLDVEYAVAAALRSAIALCEQEKDYVTREILEKLLDDTEVDHAFWLEQQLGLIKTIGLENYIQSQL</sequence>
<dbReference type="NCBIfam" id="TIGR00754">
    <property type="entry name" value="bfr"/>
    <property type="match status" value="1"/>
</dbReference>
<feature type="binding site" evidence="10">
    <location>
        <position position="128"/>
    </location>
    <ligand>
        <name>Fe cation</name>
        <dbReference type="ChEBI" id="CHEBI:24875"/>
        <label>2</label>
    </ligand>
</feature>
<dbReference type="GO" id="GO:0006826">
    <property type="term" value="P:iron ion transport"/>
    <property type="evidence" value="ECO:0007669"/>
    <property type="project" value="UniProtKB-KW"/>
</dbReference>
<accession>A0A1H7G366</accession>
<dbReference type="InterPro" id="IPR012347">
    <property type="entry name" value="Ferritin-like"/>
</dbReference>
<dbReference type="SUPFAM" id="SSF47240">
    <property type="entry name" value="Ferritin-like"/>
    <property type="match status" value="1"/>
</dbReference>
<keyword evidence="11" id="KW-0349">Heme</keyword>
<keyword evidence="5" id="KW-0560">Oxidoreductase</keyword>
<evidence type="ECO:0000256" key="9">
    <source>
        <dbReference type="PIRNR" id="PIRNR002560"/>
    </source>
</evidence>
<dbReference type="InterPro" id="IPR009078">
    <property type="entry name" value="Ferritin-like_SF"/>
</dbReference>